<proteinExistence type="predicted"/>
<evidence type="ECO:0000313" key="3">
    <source>
        <dbReference type="Proteomes" id="UP001055102"/>
    </source>
</evidence>
<feature type="chain" id="PRO_5046853615" description="Porin" evidence="1">
    <location>
        <begin position="18"/>
        <end position="102"/>
    </location>
</feature>
<keyword evidence="1" id="KW-0732">Signal</keyword>
<keyword evidence="3" id="KW-1185">Reference proteome</keyword>
<evidence type="ECO:0008006" key="4">
    <source>
        <dbReference type="Google" id="ProtNLM"/>
    </source>
</evidence>
<organism evidence="2 3">
    <name type="scientific">Methylobacterium jeotgali</name>
    <dbReference type="NCBI Taxonomy" id="381630"/>
    <lineage>
        <taxon>Bacteria</taxon>
        <taxon>Pseudomonadati</taxon>
        <taxon>Pseudomonadota</taxon>
        <taxon>Alphaproteobacteria</taxon>
        <taxon>Hyphomicrobiales</taxon>
        <taxon>Methylobacteriaceae</taxon>
        <taxon>Methylobacterium</taxon>
    </lineage>
</organism>
<feature type="signal peptide" evidence="1">
    <location>
        <begin position="1"/>
        <end position="17"/>
    </location>
</feature>
<reference evidence="2" key="2">
    <citation type="submission" date="2021-08" db="EMBL/GenBank/DDBJ databases">
        <authorList>
            <person name="Tani A."/>
            <person name="Ola A."/>
            <person name="Ogura Y."/>
            <person name="Katsura K."/>
            <person name="Hayashi T."/>
        </authorList>
    </citation>
    <scope>NUCLEOTIDE SEQUENCE</scope>
    <source>
        <strain evidence="2">LMG 23639</strain>
    </source>
</reference>
<evidence type="ECO:0000256" key="1">
    <source>
        <dbReference type="SAM" id="SignalP"/>
    </source>
</evidence>
<name>A0ABQ4SWR9_9HYPH</name>
<protein>
    <recommendedName>
        <fullName evidence="4">Porin</fullName>
    </recommendedName>
</protein>
<sequence>MILGLLLGLLSATGVAAGERPRPAAAETLLPCPTQGPGFVRAPGSRTCFRLSGRAAGNLDLRPGRGGLETAPGVSGRFAIDTRADTDLGPVRTYVRIGQGRR</sequence>
<dbReference type="Proteomes" id="UP001055102">
    <property type="component" value="Unassembled WGS sequence"/>
</dbReference>
<comment type="caution">
    <text evidence="2">The sequence shown here is derived from an EMBL/GenBank/DDBJ whole genome shotgun (WGS) entry which is preliminary data.</text>
</comment>
<evidence type="ECO:0000313" key="2">
    <source>
        <dbReference type="EMBL" id="GJE06249.1"/>
    </source>
</evidence>
<accession>A0ABQ4SWR9</accession>
<dbReference type="RefSeq" id="WP_238274877.1">
    <property type="nucleotide sequence ID" value="NZ_BPQR01000025.1"/>
</dbReference>
<dbReference type="EMBL" id="BPQR01000025">
    <property type="protein sequence ID" value="GJE06249.1"/>
    <property type="molecule type" value="Genomic_DNA"/>
</dbReference>
<gene>
    <name evidence="2" type="ORF">AOPFMNJM_1564</name>
</gene>
<reference evidence="2" key="1">
    <citation type="journal article" date="2021" name="Front. Microbiol.">
        <title>Comprehensive Comparative Genomics and Phenotyping of Methylobacterium Species.</title>
        <authorList>
            <person name="Alessa O."/>
            <person name="Ogura Y."/>
            <person name="Fujitani Y."/>
            <person name="Takami H."/>
            <person name="Hayashi T."/>
            <person name="Sahin N."/>
            <person name="Tani A."/>
        </authorList>
    </citation>
    <scope>NUCLEOTIDE SEQUENCE</scope>
    <source>
        <strain evidence="2">LMG 23639</strain>
    </source>
</reference>